<keyword evidence="1" id="KW-0732">Signal</keyword>
<dbReference type="RefSeq" id="WP_184330985.1">
    <property type="nucleotide sequence ID" value="NZ_JACHHZ010000002.1"/>
</dbReference>
<evidence type="ECO:0000313" key="4">
    <source>
        <dbReference type="Proteomes" id="UP000588068"/>
    </source>
</evidence>
<sequence length="305" mass="33621">MKRARIVFAISTVFCATICVAAESMPAAPPIQTEDVERFFRIYEATEGRPTAEVLQRDYLDAGSEGLHQLAKLRNVTGVRIADMIAKNPAMYDKARECMKVLPRVRERLTVALGSLVRLYPQARTPPVTIVVGRGKPVGVAGPATGIQIGLEALCATEWLNPNVEDRFVFVIAHEYIHVQQSAELAEKAKPTVLELSLLEGAAEFAAELIAGRVAYSQVMASTAGREKEIETAFVAEMDSTDLSNWLYNGTVEKPGDLGYWVGYRIARSYYQHATDKQQAFREILEMGDAKALLGKSGWRPGMKL</sequence>
<gene>
    <name evidence="3" type="ORF">HNQ60_001894</name>
</gene>
<dbReference type="Proteomes" id="UP000588068">
    <property type="component" value="Unassembled WGS sequence"/>
</dbReference>
<dbReference type="InterPro" id="IPR018728">
    <property type="entry name" value="DUF2268"/>
</dbReference>
<comment type="caution">
    <text evidence="3">The sequence shown here is derived from an EMBL/GenBank/DDBJ whole genome shotgun (WGS) entry which is preliminary data.</text>
</comment>
<proteinExistence type="predicted"/>
<reference evidence="3 4" key="1">
    <citation type="submission" date="2020-08" db="EMBL/GenBank/DDBJ databases">
        <title>Genomic Encyclopedia of Type Strains, Phase IV (KMG-IV): sequencing the most valuable type-strain genomes for metagenomic binning, comparative biology and taxonomic classification.</title>
        <authorList>
            <person name="Goeker M."/>
        </authorList>
    </citation>
    <scope>NUCLEOTIDE SEQUENCE [LARGE SCALE GENOMIC DNA]</scope>
    <source>
        <strain evidence="3 4">DSM 26723</strain>
    </source>
</reference>
<feature type="signal peptide" evidence="1">
    <location>
        <begin position="1"/>
        <end position="21"/>
    </location>
</feature>
<evidence type="ECO:0000259" key="2">
    <source>
        <dbReference type="Pfam" id="PF10026"/>
    </source>
</evidence>
<evidence type="ECO:0000313" key="3">
    <source>
        <dbReference type="EMBL" id="MBB6093016.1"/>
    </source>
</evidence>
<keyword evidence="4" id="KW-1185">Reference proteome</keyword>
<dbReference type="Pfam" id="PF10026">
    <property type="entry name" value="DUF2268"/>
    <property type="match status" value="1"/>
</dbReference>
<accession>A0A841HJP9</accession>
<protein>
    <recommendedName>
        <fullName evidence="2">DUF2268 domain-containing protein</fullName>
    </recommendedName>
</protein>
<dbReference type="EMBL" id="JACHHZ010000002">
    <property type="protein sequence ID" value="MBB6093016.1"/>
    <property type="molecule type" value="Genomic_DNA"/>
</dbReference>
<feature type="chain" id="PRO_5032486709" description="DUF2268 domain-containing protein" evidence="1">
    <location>
        <begin position="22"/>
        <end position="305"/>
    </location>
</feature>
<evidence type="ECO:0000256" key="1">
    <source>
        <dbReference type="SAM" id="SignalP"/>
    </source>
</evidence>
<organism evidence="3 4">
    <name type="scientific">Povalibacter uvarum</name>
    <dbReference type="NCBI Taxonomy" id="732238"/>
    <lineage>
        <taxon>Bacteria</taxon>
        <taxon>Pseudomonadati</taxon>
        <taxon>Pseudomonadota</taxon>
        <taxon>Gammaproteobacteria</taxon>
        <taxon>Steroidobacterales</taxon>
        <taxon>Steroidobacteraceae</taxon>
        <taxon>Povalibacter</taxon>
    </lineage>
</organism>
<name>A0A841HJP9_9GAMM</name>
<feature type="domain" description="DUF2268" evidence="2">
    <location>
        <begin position="170"/>
        <end position="275"/>
    </location>
</feature>
<dbReference type="AlphaFoldDB" id="A0A841HJP9"/>